<dbReference type="Proteomes" id="UP000293142">
    <property type="component" value="Unassembled WGS sequence"/>
</dbReference>
<keyword evidence="1" id="KW-0805">Transcription regulation</keyword>
<evidence type="ECO:0000259" key="5">
    <source>
        <dbReference type="PROSITE" id="PS01124"/>
    </source>
</evidence>
<feature type="modified residue" description="4-aspartylphosphate" evidence="4">
    <location>
        <position position="55"/>
    </location>
</feature>
<dbReference type="Pfam" id="PF00072">
    <property type="entry name" value="Response_reg"/>
    <property type="match status" value="1"/>
</dbReference>
<dbReference type="AlphaFoldDB" id="A0A4Q9DF62"/>
<dbReference type="InterPro" id="IPR001789">
    <property type="entry name" value="Sig_transdc_resp-reg_receiver"/>
</dbReference>
<keyword evidence="3" id="KW-0804">Transcription</keyword>
<reference evidence="7 8" key="1">
    <citation type="submission" date="2019-02" db="EMBL/GenBank/DDBJ databases">
        <title>Paenibacillus sp. nov., isolated from surface-sterilized tissue of Thalictrum simplex L.</title>
        <authorList>
            <person name="Tuo L."/>
        </authorList>
    </citation>
    <scope>NUCLEOTIDE SEQUENCE [LARGE SCALE GENOMIC DNA]</scope>
    <source>
        <strain evidence="7 8">N2SHLJ1</strain>
    </source>
</reference>
<dbReference type="GO" id="GO:0000160">
    <property type="term" value="P:phosphorelay signal transduction system"/>
    <property type="evidence" value="ECO:0007669"/>
    <property type="project" value="InterPro"/>
</dbReference>
<dbReference type="OrthoDB" id="1974963at2"/>
<keyword evidence="4" id="KW-0597">Phosphoprotein</keyword>
<evidence type="ECO:0000259" key="6">
    <source>
        <dbReference type="PROSITE" id="PS50110"/>
    </source>
</evidence>
<dbReference type="PRINTS" id="PR00032">
    <property type="entry name" value="HTHARAC"/>
</dbReference>
<dbReference type="PROSITE" id="PS01124">
    <property type="entry name" value="HTH_ARAC_FAMILY_2"/>
    <property type="match status" value="1"/>
</dbReference>
<evidence type="ECO:0000313" key="8">
    <source>
        <dbReference type="Proteomes" id="UP000293142"/>
    </source>
</evidence>
<evidence type="ECO:0000256" key="4">
    <source>
        <dbReference type="PROSITE-ProRule" id="PRU00169"/>
    </source>
</evidence>
<organism evidence="7 8">
    <name type="scientific">Paenibacillus thalictri</name>
    <dbReference type="NCBI Taxonomy" id="2527873"/>
    <lineage>
        <taxon>Bacteria</taxon>
        <taxon>Bacillati</taxon>
        <taxon>Bacillota</taxon>
        <taxon>Bacilli</taxon>
        <taxon>Bacillales</taxon>
        <taxon>Paenibacillaceae</taxon>
        <taxon>Paenibacillus</taxon>
    </lineage>
</organism>
<dbReference type="InterPro" id="IPR011006">
    <property type="entry name" value="CheY-like_superfamily"/>
</dbReference>
<dbReference type="EMBL" id="SIRE01000048">
    <property type="protein sequence ID" value="TBL68291.1"/>
    <property type="molecule type" value="Genomic_DNA"/>
</dbReference>
<dbReference type="Gene3D" id="1.10.10.60">
    <property type="entry name" value="Homeodomain-like"/>
    <property type="match status" value="2"/>
</dbReference>
<dbReference type="GO" id="GO:0003700">
    <property type="term" value="F:DNA-binding transcription factor activity"/>
    <property type="evidence" value="ECO:0007669"/>
    <property type="project" value="InterPro"/>
</dbReference>
<evidence type="ECO:0000256" key="2">
    <source>
        <dbReference type="ARBA" id="ARBA00023125"/>
    </source>
</evidence>
<dbReference type="SUPFAM" id="SSF52172">
    <property type="entry name" value="CheY-like"/>
    <property type="match status" value="1"/>
</dbReference>
<dbReference type="SUPFAM" id="SSF46689">
    <property type="entry name" value="Homeodomain-like"/>
    <property type="match status" value="2"/>
</dbReference>
<name>A0A4Q9DF62_9BACL</name>
<keyword evidence="2" id="KW-0238">DNA-binding</keyword>
<dbReference type="Gene3D" id="3.40.50.2300">
    <property type="match status" value="1"/>
</dbReference>
<gene>
    <name evidence="7" type="ORF">EYB31_38550</name>
</gene>
<dbReference type="PROSITE" id="PS50110">
    <property type="entry name" value="RESPONSE_REGULATORY"/>
    <property type="match status" value="1"/>
</dbReference>
<dbReference type="InterPro" id="IPR020449">
    <property type="entry name" value="Tscrpt_reg_AraC-type_HTH"/>
</dbReference>
<dbReference type="PANTHER" id="PTHR43280">
    <property type="entry name" value="ARAC-FAMILY TRANSCRIPTIONAL REGULATOR"/>
    <property type="match status" value="1"/>
</dbReference>
<accession>A0A4Q9DF62</accession>
<dbReference type="CDD" id="cd17536">
    <property type="entry name" value="REC_YesN-like"/>
    <property type="match status" value="1"/>
</dbReference>
<feature type="domain" description="Response regulatory" evidence="6">
    <location>
        <begin position="3"/>
        <end position="120"/>
    </location>
</feature>
<dbReference type="InterPro" id="IPR009057">
    <property type="entry name" value="Homeodomain-like_sf"/>
</dbReference>
<comment type="caution">
    <text evidence="7">The sequence shown here is derived from an EMBL/GenBank/DDBJ whole genome shotgun (WGS) entry which is preliminary data.</text>
</comment>
<evidence type="ECO:0000256" key="3">
    <source>
        <dbReference type="ARBA" id="ARBA00023163"/>
    </source>
</evidence>
<dbReference type="SMART" id="SM00342">
    <property type="entry name" value="HTH_ARAC"/>
    <property type="match status" value="1"/>
</dbReference>
<proteinExistence type="predicted"/>
<sequence>MYQVLLVDDEHYALEGLKSGVDWDKFAIDQIHLAYNIRQAKEIIERHPVDFLICDIEMPEGSGIELLVWVREHYPEKEWIYLTCHVDFGYAQQAVQLGSLDYLLKPVRYGELENVIRKALDKVDKRRQEHAFKQNYDHYYGLWKMHQPLIVERFWLDLLGRTLSASPADIQSELLQRSISYHEQERFVPVLIVVQRWHRKLSPRDEKIMEYAMRNAAAHSLIPGNDMGQVVPLQGGGMLLALLPLEHNEQTGGAGWRGTCRAFIRFCNQHMYCDISCYVGMPARFHEMIGMVEKLHVLHQSNVSAVNAELLVEDGPGKQMAAREAKDSELPAMNEWTELLKLGEREKLLTRIRAFLQRVQTEERGNAKLLHYFYHDFIQMLYHVLQLKGLKAREIFSEHIAPERAASLTRSVFELNEWAEHMIEIALASMDEREESQTVLDKVMRYVAENIDQPLTRKDIANHVYLNQDYLAKLFKKQTGHNLSDYVVGERMKRARSMLENSGMSIGDVAVAVGYSSFSYFSKTFKGKFGMTPQEFRADGGKISDYLQ</sequence>
<dbReference type="RefSeq" id="WP_131018932.1">
    <property type="nucleotide sequence ID" value="NZ_SIRE01000048.1"/>
</dbReference>
<dbReference type="Pfam" id="PF12833">
    <property type="entry name" value="HTH_18"/>
    <property type="match status" value="1"/>
</dbReference>
<dbReference type="InterPro" id="IPR018060">
    <property type="entry name" value="HTH_AraC"/>
</dbReference>
<dbReference type="GO" id="GO:0043565">
    <property type="term" value="F:sequence-specific DNA binding"/>
    <property type="evidence" value="ECO:0007669"/>
    <property type="project" value="InterPro"/>
</dbReference>
<feature type="domain" description="HTH araC/xylS-type" evidence="5">
    <location>
        <begin position="441"/>
        <end position="539"/>
    </location>
</feature>
<dbReference type="PANTHER" id="PTHR43280:SF10">
    <property type="entry name" value="REGULATORY PROTEIN POCR"/>
    <property type="match status" value="1"/>
</dbReference>
<evidence type="ECO:0000313" key="7">
    <source>
        <dbReference type="EMBL" id="TBL68291.1"/>
    </source>
</evidence>
<dbReference type="SMART" id="SM00448">
    <property type="entry name" value="REC"/>
    <property type="match status" value="1"/>
</dbReference>
<evidence type="ECO:0000256" key="1">
    <source>
        <dbReference type="ARBA" id="ARBA00023015"/>
    </source>
</evidence>
<keyword evidence="8" id="KW-1185">Reference proteome</keyword>
<protein>
    <submittedName>
        <fullName evidence="7">Helix-turn-helix domain-containing protein</fullName>
    </submittedName>
</protein>